<organism evidence="1 2">
    <name type="scientific">Phocaeicola coprophilus</name>
    <dbReference type="NCBI Taxonomy" id="387090"/>
    <lineage>
        <taxon>Bacteria</taxon>
        <taxon>Pseudomonadati</taxon>
        <taxon>Bacteroidota</taxon>
        <taxon>Bacteroidia</taxon>
        <taxon>Bacteroidales</taxon>
        <taxon>Bacteroidaceae</taxon>
        <taxon>Phocaeicola</taxon>
    </lineage>
</organism>
<sequence>MRKTNIWFLNLLFFTGIGLGSCNQADKDSKYITVNVNENYPEKEIVLQDFMDVEYIPLETTDEFITQGAVLSIGDKYILIKNYVNDGNIYVFDRKTGKGIRKINRKGQGGEEYAFIVSAALDEDNEEIFVNSTKKILVYDLSGNFKRSFNTADDADYMDVFNYDKNNLICYDMTVYYRDGEEKEKEFYHSIISKQDGSVTRGISIPFKTVKAPFVRQGDVIAAIPVRALIPCQDNWLLVETSSDTIYSYRPDKNLLSPFIVRKSSGEPDVLITMGPVTDRYYFFKKIEKKFDFSKGNGFPTTDLMYDKEEDSFFEPVIFNADYINKQEVNVTENVGNGDVATYQNLAADRLVEAYADNKLKSPLKEIAEKLNEESNPVVMLIKYKK</sequence>
<dbReference type="AlphaFoldDB" id="A0A413SW30"/>
<reference evidence="1 2" key="1">
    <citation type="submission" date="2018-08" db="EMBL/GenBank/DDBJ databases">
        <title>A genome reference for cultivated species of the human gut microbiota.</title>
        <authorList>
            <person name="Zou Y."/>
            <person name="Xue W."/>
            <person name="Luo G."/>
        </authorList>
    </citation>
    <scope>NUCLEOTIDE SEQUENCE [LARGE SCALE GENOMIC DNA]</scope>
    <source>
        <strain evidence="1 2">AM42-38</strain>
    </source>
</reference>
<accession>A0A413SW30</accession>
<dbReference type="EMBL" id="QSFT01000039">
    <property type="protein sequence ID" value="RHA73303.1"/>
    <property type="molecule type" value="Genomic_DNA"/>
</dbReference>
<dbReference type="Pfam" id="PF17170">
    <property type="entry name" value="DUF5128"/>
    <property type="match status" value="1"/>
</dbReference>
<dbReference type="RefSeq" id="WP_118400939.1">
    <property type="nucleotide sequence ID" value="NZ_CABJGD010000039.1"/>
</dbReference>
<dbReference type="Proteomes" id="UP000283855">
    <property type="component" value="Unassembled WGS sequence"/>
</dbReference>
<name>A0A413SW30_9BACT</name>
<dbReference type="SUPFAM" id="SSF82171">
    <property type="entry name" value="DPP6 N-terminal domain-like"/>
    <property type="match status" value="1"/>
</dbReference>
<gene>
    <name evidence="1" type="ORF">DW921_13500</name>
</gene>
<evidence type="ECO:0000313" key="2">
    <source>
        <dbReference type="Proteomes" id="UP000283855"/>
    </source>
</evidence>
<evidence type="ECO:0000313" key="1">
    <source>
        <dbReference type="EMBL" id="RHA73303.1"/>
    </source>
</evidence>
<comment type="caution">
    <text evidence="1">The sequence shown here is derived from an EMBL/GenBank/DDBJ whole genome shotgun (WGS) entry which is preliminary data.</text>
</comment>
<proteinExistence type="predicted"/>
<dbReference type="InterPro" id="IPR011042">
    <property type="entry name" value="6-blade_b-propeller_TolB-like"/>
</dbReference>
<protein>
    <submittedName>
        <fullName evidence="1">6-bladed beta-propeller</fullName>
    </submittedName>
</protein>
<dbReference type="PROSITE" id="PS51257">
    <property type="entry name" value="PROKAR_LIPOPROTEIN"/>
    <property type="match status" value="1"/>
</dbReference>
<dbReference type="Gene3D" id="2.120.10.30">
    <property type="entry name" value="TolB, C-terminal domain"/>
    <property type="match status" value="1"/>
</dbReference>